<dbReference type="PANTHER" id="PTHR43941">
    <property type="entry name" value="STRUCTURAL MAINTENANCE OF CHROMOSOMES PROTEIN 2"/>
    <property type="match status" value="1"/>
</dbReference>
<protein>
    <submittedName>
        <fullName evidence="3">Uncharacterized protein</fullName>
    </submittedName>
</protein>
<evidence type="ECO:0000256" key="2">
    <source>
        <dbReference type="SAM" id="MobiDB-lite"/>
    </source>
</evidence>
<keyword evidence="1" id="KW-0175">Coiled coil</keyword>
<dbReference type="InParanoid" id="J4HUQ1"/>
<dbReference type="STRING" id="599839.J4HUQ1"/>
<evidence type="ECO:0000313" key="4">
    <source>
        <dbReference type="Proteomes" id="UP000006352"/>
    </source>
</evidence>
<name>J4HUQ1_9APHY</name>
<feature type="coiled-coil region" evidence="1">
    <location>
        <begin position="83"/>
        <end position="117"/>
    </location>
</feature>
<dbReference type="PANTHER" id="PTHR43941:SF11">
    <property type="entry name" value="TRANSLATION INITIATION FACTOR IF-2-LIKE"/>
    <property type="match status" value="1"/>
</dbReference>
<proteinExistence type="predicted"/>
<dbReference type="GeneID" id="24095193"/>
<feature type="coiled-coil region" evidence="1">
    <location>
        <begin position="185"/>
        <end position="262"/>
    </location>
</feature>
<evidence type="ECO:0000256" key="1">
    <source>
        <dbReference type="SAM" id="Coils"/>
    </source>
</evidence>
<dbReference type="Proteomes" id="UP000006352">
    <property type="component" value="Unassembled WGS sequence"/>
</dbReference>
<sequence length="685" mass="77439">MQLKGSHRRGLEKTSLEVAQTAGIHQALDETRTQLAICKSKLDKHEDLHRITQELRGVIQTQTLLTAQSATTAQDLRAMQTINAELREQITQTRRSLSEALANNENLSRQLENALRSESAIMDQSAKTQSDCNYIRLQLSQQLTEADEFSRFLGEQVDELLDDLRLARREQEWADALLNTSSQQVSELLGELSEQETARQKLEEKVINASTRASAMNRWLLNATRKDLEQSEARYDALTTEMSSLREQLSECEVEIATLRSTKCNTQTIDELSNDMPVSTAMSTSCSGDPAQPSMSTGAISSHTIMEDMFPALSGRQPDLGHIKKQLGIRNICVVVPDDFVWVSCPDAAFFVKPLHCQGKGTNMWKICKNKSVKRLQRESSYELVPYFSGAYYYVGSYSIGEAERLSIDEFEQLPEKVLVVKLRAELSATQSSLAELEDENMKLKVDLRVSEKWTKELKEELAVVNSTLVQERCNVERCKNKILENEVNALVGAVKIRLQEVQEEGAKKVAEWDELPVRVQELEEKARLFELCMEKLETKVRELEMFNDNARGELTVEEMCRRLRCVLQKPIEYNKKKPSSVRNKAIQNKPDALNRTPAMSEFADPQGTSAESQVRNEKNESEVLKGSEIDAVDHVDISDATAVISATKDELDPFRPWMSGSHVEDIFESLGPRKLQRDEIANAM</sequence>
<accession>J4HUQ1</accession>
<organism evidence="3 4">
    <name type="scientific">Fibroporia radiculosa</name>
    <dbReference type="NCBI Taxonomy" id="599839"/>
    <lineage>
        <taxon>Eukaryota</taxon>
        <taxon>Fungi</taxon>
        <taxon>Dikarya</taxon>
        <taxon>Basidiomycota</taxon>
        <taxon>Agaricomycotina</taxon>
        <taxon>Agaricomycetes</taxon>
        <taxon>Polyporales</taxon>
        <taxon>Fibroporiaceae</taxon>
        <taxon>Fibroporia</taxon>
    </lineage>
</organism>
<feature type="coiled-coil region" evidence="1">
    <location>
        <begin position="520"/>
        <end position="554"/>
    </location>
</feature>
<reference evidence="3 4" key="1">
    <citation type="journal article" date="2012" name="Appl. Environ. Microbiol.">
        <title>Short-read sequencing for genomic analysis of the brown rot fungus Fibroporia radiculosa.</title>
        <authorList>
            <person name="Tang J.D."/>
            <person name="Perkins A.D."/>
            <person name="Sonstegard T.S."/>
            <person name="Schroeder S.G."/>
            <person name="Burgess S.C."/>
            <person name="Diehl S.V."/>
        </authorList>
    </citation>
    <scope>NUCLEOTIDE SEQUENCE [LARGE SCALE GENOMIC DNA]</scope>
    <source>
        <strain evidence="3 4">TFFH 294</strain>
    </source>
</reference>
<evidence type="ECO:0000313" key="3">
    <source>
        <dbReference type="EMBL" id="CCM00282.1"/>
    </source>
</evidence>
<feature type="region of interest" description="Disordered" evidence="2">
    <location>
        <begin position="590"/>
        <end position="624"/>
    </location>
</feature>
<feature type="coiled-coil region" evidence="1">
    <location>
        <begin position="420"/>
        <end position="447"/>
    </location>
</feature>
<dbReference type="HOGENOM" id="CLU_401719_0_0_1"/>
<gene>
    <name evidence="3" type="ORF">FIBRA_02312</name>
</gene>
<dbReference type="OrthoDB" id="2799413at2759"/>
<dbReference type="EMBL" id="HE796976">
    <property type="protein sequence ID" value="CCM00282.1"/>
    <property type="molecule type" value="Genomic_DNA"/>
</dbReference>
<dbReference type="RefSeq" id="XP_012179565.1">
    <property type="nucleotide sequence ID" value="XM_012324175.1"/>
</dbReference>
<feature type="compositionally biased region" description="Basic and acidic residues" evidence="2">
    <location>
        <begin position="615"/>
        <end position="624"/>
    </location>
</feature>
<dbReference type="AlphaFoldDB" id="J4HUQ1"/>
<keyword evidence="4" id="KW-1185">Reference proteome</keyword>